<dbReference type="AlphaFoldDB" id="A0A356LI11"/>
<evidence type="ECO:0000256" key="2">
    <source>
        <dbReference type="ARBA" id="ARBA00023125"/>
    </source>
</evidence>
<dbReference type="GO" id="GO:0003677">
    <property type="term" value="F:DNA binding"/>
    <property type="evidence" value="ECO:0007669"/>
    <property type="project" value="UniProtKB-KW"/>
</dbReference>
<dbReference type="CDD" id="cd07377">
    <property type="entry name" value="WHTH_GntR"/>
    <property type="match status" value="1"/>
</dbReference>
<dbReference type="PRINTS" id="PR00035">
    <property type="entry name" value="HTHGNTR"/>
</dbReference>
<feature type="compositionally biased region" description="Polar residues" evidence="4">
    <location>
        <begin position="8"/>
        <end position="18"/>
    </location>
</feature>
<feature type="region of interest" description="Disordered" evidence="4">
    <location>
        <begin position="1"/>
        <end position="24"/>
    </location>
</feature>
<sequence length="254" mass="27603">MTDPHATINATATDTTSAPPGKPSLSADLAKHIAEQIERGVLAPGDRLPTEKVLVETHGVSRAVVREAIARLKSQGLVNSQRGSGAFVNEKVQSSAFRIGSISALDSQELEHILELMLSIEGTAARLAATRRTEDDLKRIRKGLIGMEYSILNDQLGDDEDYAFHLAIVQATHNPHLIALNDYLETSVRHVIRSARRNTAQLYAQRMVAVQAEHQLIFQAIEAGDAPAAAAAAEAHLRYAAERLRLYASDDVTD</sequence>
<dbReference type="EMBL" id="DOEK01000029">
    <property type="protein sequence ID" value="HBP30155.1"/>
    <property type="molecule type" value="Genomic_DNA"/>
</dbReference>
<dbReference type="SUPFAM" id="SSF48008">
    <property type="entry name" value="GntR ligand-binding domain-like"/>
    <property type="match status" value="1"/>
</dbReference>
<dbReference type="SMART" id="SM00345">
    <property type="entry name" value="HTH_GNTR"/>
    <property type="match status" value="1"/>
</dbReference>
<evidence type="ECO:0000313" key="6">
    <source>
        <dbReference type="EMBL" id="HBP30155.1"/>
    </source>
</evidence>
<accession>A0A356LI11</accession>
<proteinExistence type="predicted"/>
<dbReference type="InterPro" id="IPR000524">
    <property type="entry name" value="Tscrpt_reg_HTH_GntR"/>
</dbReference>
<organism evidence="6 7">
    <name type="scientific">Advenella kashmirensis</name>
    <dbReference type="NCBI Taxonomy" id="310575"/>
    <lineage>
        <taxon>Bacteria</taxon>
        <taxon>Pseudomonadati</taxon>
        <taxon>Pseudomonadota</taxon>
        <taxon>Betaproteobacteria</taxon>
        <taxon>Burkholderiales</taxon>
        <taxon>Alcaligenaceae</taxon>
    </lineage>
</organism>
<dbReference type="GO" id="GO:0003700">
    <property type="term" value="F:DNA-binding transcription factor activity"/>
    <property type="evidence" value="ECO:0007669"/>
    <property type="project" value="InterPro"/>
</dbReference>
<keyword evidence="1" id="KW-0805">Transcription regulation</keyword>
<comment type="caution">
    <text evidence="6">The sequence shown here is derived from an EMBL/GenBank/DDBJ whole genome shotgun (WGS) entry which is preliminary data.</text>
</comment>
<dbReference type="InterPro" id="IPR011711">
    <property type="entry name" value="GntR_C"/>
</dbReference>
<protein>
    <submittedName>
        <fullName evidence="6">FadR family transcriptional regulator</fullName>
    </submittedName>
</protein>
<dbReference type="InterPro" id="IPR036388">
    <property type="entry name" value="WH-like_DNA-bd_sf"/>
</dbReference>
<dbReference type="SUPFAM" id="SSF46785">
    <property type="entry name" value="Winged helix' DNA-binding domain"/>
    <property type="match status" value="1"/>
</dbReference>
<reference evidence="6 7" key="1">
    <citation type="journal article" date="2018" name="Nat. Biotechnol.">
        <title>A standardized bacterial taxonomy based on genome phylogeny substantially revises the tree of life.</title>
        <authorList>
            <person name="Parks D.H."/>
            <person name="Chuvochina M."/>
            <person name="Waite D.W."/>
            <person name="Rinke C."/>
            <person name="Skarshewski A."/>
            <person name="Chaumeil P.A."/>
            <person name="Hugenholtz P."/>
        </authorList>
    </citation>
    <scope>NUCLEOTIDE SEQUENCE [LARGE SCALE GENOMIC DNA]</scope>
    <source>
        <strain evidence="6">UBA10707</strain>
    </source>
</reference>
<feature type="domain" description="HTH gntR-type" evidence="5">
    <location>
        <begin position="23"/>
        <end position="91"/>
    </location>
</feature>
<dbReference type="Gene3D" id="1.10.10.10">
    <property type="entry name" value="Winged helix-like DNA-binding domain superfamily/Winged helix DNA-binding domain"/>
    <property type="match status" value="1"/>
</dbReference>
<evidence type="ECO:0000256" key="4">
    <source>
        <dbReference type="SAM" id="MobiDB-lite"/>
    </source>
</evidence>
<keyword evidence="2" id="KW-0238">DNA-binding</keyword>
<evidence type="ECO:0000256" key="1">
    <source>
        <dbReference type="ARBA" id="ARBA00023015"/>
    </source>
</evidence>
<dbReference type="Gene3D" id="1.20.120.530">
    <property type="entry name" value="GntR ligand-binding domain-like"/>
    <property type="match status" value="1"/>
</dbReference>
<dbReference type="PANTHER" id="PTHR43537:SF5">
    <property type="entry name" value="UXU OPERON TRANSCRIPTIONAL REGULATOR"/>
    <property type="match status" value="1"/>
</dbReference>
<name>A0A356LI11_9BURK</name>
<dbReference type="Proteomes" id="UP000264036">
    <property type="component" value="Unassembled WGS sequence"/>
</dbReference>
<dbReference type="Pfam" id="PF07729">
    <property type="entry name" value="FCD"/>
    <property type="match status" value="1"/>
</dbReference>
<dbReference type="InterPro" id="IPR036390">
    <property type="entry name" value="WH_DNA-bd_sf"/>
</dbReference>
<evidence type="ECO:0000313" key="7">
    <source>
        <dbReference type="Proteomes" id="UP000264036"/>
    </source>
</evidence>
<dbReference type="InterPro" id="IPR008920">
    <property type="entry name" value="TF_FadR/GntR_C"/>
</dbReference>
<dbReference type="PROSITE" id="PS50949">
    <property type="entry name" value="HTH_GNTR"/>
    <property type="match status" value="1"/>
</dbReference>
<dbReference type="Pfam" id="PF00392">
    <property type="entry name" value="GntR"/>
    <property type="match status" value="1"/>
</dbReference>
<dbReference type="SMART" id="SM00895">
    <property type="entry name" value="FCD"/>
    <property type="match status" value="1"/>
</dbReference>
<evidence type="ECO:0000259" key="5">
    <source>
        <dbReference type="PROSITE" id="PS50949"/>
    </source>
</evidence>
<keyword evidence="3" id="KW-0804">Transcription</keyword>
<dbReference type="PANTHER" id="PTHR43537">
    <property type="entry name" value="TRANSCRIPTIONAL REGULATOR, GNTR FAMILY"/>
    <property type="match status" value="1"/>
</dbReference>
<gene>
    <name evidence="6" type="ORF">DD666_12150</name>
</gene>
<evidence type="ECO:0000256" key="3">
    <source>
        <dbReference type="ARBA" id="ARBA00023163"/>
    </source>
</evidence>